<evidence type="ECO:0000256" key="7">
    <source>
        <dbReference type="ARBA" id="ARBA00035243"/>
    </source>
</evidence>
<evidence type="ECO:0000256" key="5">
    <source>
        <dbReference type="ARBA" id="ARBA00022980"/>
    </source>
</evidence>
<evidence type="ECO:0000256" key="1">
    <source>
        <dbReference type="ARBA" id="ARBA00006540"/>
    </source>
</evidence>
<evidence type="ECO:0000313" key="11">
    <source>
        <dbReference type="Proteomes" id="UP000183924"/>
    </source>
</evidence>
<dbReference type="SUPFAM" id="SSF50447">
    <property type="entry name" value="Translation proteins"/>
    <property type="match status" value="1"/>
</dbReference>
<keyword evidence="2 8" id="KW-0488">Methylation</keyword>
<evidence type="ECO:0000256" key="4">
    <source>
        <dbReference type="ARBA" id="ARBA00022884"/>
    </source>
</evidence>
<dbReference type="AlphaFoldDB" id="A0A1J8NFZ2"/>
<dbReference type="RefSeq" id="WP_071662574.1">
    <property type="nucleotide sequence ID" value="NZ_LUKY01000033.1"/>
</dbReference>
<keyword evidence="6 8" id="KW-0687">Ribonucleoprotein</keyword>
<name>A0A1J8NFZ2_9COXI</name>
<evidence type="ECO:0000256" key="3">
    <source>
        <dbReference type="ARBA" id="ARBA00022730"/>
    </source>
</evidence>
<dbReference type="OrthoDB" id="9806135at2"/>
<dbReference type="InterPro" id="IPR009000">
    <property type="entry name" value="Transl_B-barrel_sf"/>
</dbReference>
<dbReference type="GO" id="GO:0003735">
    <property type="term" value="F:structural constituent of ribosome"/>
    <property type="evidence" value="ECO:0007669"/>
    <property type="project" value="UniProtKB-UniRule"/>
</dbReference>
<dbReference type="Pfam" id="PF00297">
    <property type="entry name" value="Ribosomal_L3"/>
    <property type="match status" value="1"/>
</dbReference>
<keyword evidence="4 8" id="KW-0694">RNA-binding</keyword>
<evidence type="ECO:0000256" key="6">
    <source>
        <dbReference type="ARBA" id="ARBA00023274"/>
    </source>
</evidence>
<comment type="similarity">
    <text evidence="1 8">Belongs to the universal ribosomal protein uL3 family.</text>
</comment>
<feature type="region of interest" description="Disordered" evidence="9">
    <location>
        <begin position="138"/>
        <end position="160"/>
    </location>
</feature>
<dbReference type="FunFam" id="2.40.30.10:FF:000004">
    <property type="entry name" value="50S ribosomal protein L3"/>
    <property type="match status" value="1"/>
</dbReference>
<dbReference type="GO" id="GO:0019843">
    <property type="term" value="F:rRNA binding"/>
    <property type="evidence" value="ECO:0007669"/>
    <property type="project" value="UniProtKB-UniRule"/>
</dbReference>
<reference evidence="10 11" key="1">
    <citation type="submission" date="2016-03" db="EMBL/GenBank/DDBJ databases">
        <title>Comparative genomics of Rickettsiella.</title>
        <authorList>
            <person name="Chandler C."/>
            <person name="Wang Y."/>
        </authorList>
    </citation>
    <scope>NUCLEOTIDE SEQUENCE [LARGE SCALE GENOMIC DNA]</scope>
    <source>
        <strain evidence="10 11">RCFS May 2013</strain>
    </source>
</reference>
<dbReference type="HAMAP" id="MF_01325_B">
    <property type="entry name" value="Ribosomal_uL3_B"/>
    <property type="match status" value="1"/>
</dbReference>
<dbReference type="GO" id="GO:0022625">
    <property type="term" value="C:cytosolic large ribosomal subunit"/>
    <property type="evidence" value="ECO:0007669"/>
    <property type="project" value="TreeGrafter"/>
</dbReference>
<evidence type="ECO:0000256" key="2">
    <source>
        <dbReference type="ARBA" id="ARBA00022481"/>
    </source>
</evidence>
<dbReference type="NCBIfam" id="TIGR03625">
    <property type="entry name" value="L3_bact"/>
    <property type="match status" value="1"/>
</dbReference>
<dbReference type="InterPro" id="IPR000597">
    <property type="entry name" value="Ribosomal_uL3"/>
</dbReference>
<dbReference type="FunFam" id="3.30.160.810:FF:000001">
    <property type="entry name" value="50S ribosomal protein L3"/>
    <property type="match status" value="1"/>
</dbReference>
<dbReference type="PANTHER" id="PTHR11229">
    <property type="entry name" value="50S RIBOSOMAL PROTEIN L3"/>
    <property type="match status" value="1"/>
</dbReference>
<dbReference type="Proteomes" id="UP000183924">
    <property type="component" value="Unassembled WGS sequence"/>
</dbReference>
<comment type="function">
    <text evidence="8">One of the primary rRNA binding proteins, it binds directly near the 3'-end of the 23S rRNA, where it nucleates assembly of the 50S subunit.</text>
</comment>
<keyword evidence="3 8" id="KW-0699">rRNA-binding</keyword>
<dbReference type="EMBL" id="LUKY01000033">
    <property type="protein sequence ID" value="OIZ94080.1"/>
    <property type="molecule type" value="Genomic_DNA"/>
</dbReference>
<sequence length="223" mass="24328">MTMGLIGRKCGMTQIYAENGAAIPVTLIEILPNRVVQIKTKERDGYESVQVTTDKKSSSRLNKPEAGHFAKANVEPGKGLWEFKLNDEDSEFIKDLSLGKEITVDKLFKLGAWVDVTGTNKGKGFAGVVKRHHFATQDATHGNSLSHRAPGSIGQRQSPGRVFKGKKMCGQLGNHRCTIQSLEVVKVDSERHLLHIKGAIPGAPGGQVIVKPAVRKKNKRNKG</sequence>
<accession>A0A1J8NFZ2</accession>
<dbReference type="STRING" id="1225476.A1D18_04215"/>
<dbReference type="GO" id="GO:0006412">
    <property type="term" value="P:translation"/>
    <property type="evidence" value="ECO:0007669"/>
    <property type="project" value="UniProtKB-UniRule"/>
</dbReference>
<evidence type="ECO:0000256" key="9">
    <source>
        <dbReference type="SAM" id="MobiDB-lite"/>
    </source>
</evidence>
<organism evidence="10 11">
    <name type="scientific">Candidatus Rickettsiella isopodorum</name>
    <dbReference type="NCBI Taxonomy" id="1225476"/>
    <lineage>
        <taxon>Bacteria</taxon>
        <taxon>Pseudomonadati</taxon>
        <taxon>Pseudomonadota</taxon>
        <taxon>Gammaproteobacteria</taxon>
        <taxon>Legionellales</taxon>
        <taxon>Coxiellaceae</taxon>
        <taxon>Rickettsiella</taxon>
    </lineage>
</organism>
<proteinExistence type="inferred from homology"/>
<keyword evidence="5 8" id="KW-0689">Ribosomal protein</keyword>
<comment type="subunit">
    <text evidence="8">Part of the 50S ribosomal subunit. Forms a cluster with proteins L14 and L19.</text>
</comment>
<dbReference type="InterPro" id="IPR019927">
    <property type="entry name" value="Ribosomal_uL3_bac/org-type"/>
</dbReference>
<feature type="modified residue" description="N5-methylglutamine" evidence="8">
    <location>
        <position position="157"/>
    </location>
</feature>
<gene>
    <name evidence="8" type="primary">rplC</name>
    <name evidence="10" type="ORF">A1D18_04215</name>
</gene>
<dbReference type="Gene3D" id="3.30.160.810">
    <property type="match status" value="1"/>
</dbReference>
<evidence type="ECO:0000256" key="8">
    <source>
        <dbReference type="HAMAP-Rule" id="MF_01325"/>
    </source>
</evidence>
<dbReference type="Gene3D" id="2.40.30.10">
    <property type="entry name" value="Translation factors"/>
    <property type="match status" value="1"/>
</dbReference>
<keyword evidence="11" id="KW-1185">Reference proteome</keyword>
<comment type="PTM">
    <text evidence="8">Methylated by PrmB.</text>
</comment>
<comment type="caution">
    <text evidence="10">The sequence shown here is derived from an EMBL/GenBank/DDBJ whole genome shotgun (WGS) entry which is preliminary data.</text>
</comment>
<evidence type="ECO:0000313" key="10">
    <source>
        <dbReference type="EMBL" id="OIZ94080.1"/>
    </source>
</evidence>
<dbReference type="PANTHER" id="PTHR11229:SF16">
    <property type="entry name" value="LARGE RIBOSOMAL SUBUNIT PROTEIN UL3C"/>
    <property type="match status" value="1"/>
</dbReference>
<protein>
    <recommendedName>
        <fullName evidence="7 8">Large ribosomal subunit protein uL3</fullName>
    </recommendedName>
</protein>